<feature type="transmembrane region" description="Helical" evidence="3">
    <location>
        <begin position="227"/>
        <end position="245"/>
    </location>
</feature>
<dbReference type="AlphaFoldDB" id="A0A7W2HHY2"/>
<evidence type="ECO:0000256" key="2">
    <source>
        <dbReference type="SAM" id="MobiDB-lite"/>
    </source>
</evidence>
<evidence type="ECO:0000256" key="1">
    <source>
        <dbReference type="SAM" id="Coils"/>
    </source>
</evidence>
<reference evidence="5 6" key="1">
    <citation type="submission" date="2020-07" db="EMBL/GenBank/DDBJ databases">
        <title>Streptomyces isolated from Indian soil.</title>
        <authorList>
            <person name="Mandal S."/>
            <person name="Maiti P.K."/>
        </authorList>
    </citation>
    <scope>NUCLEOTIDE SEQUENCE [LARGE SCALE GENOMIC DNA]</scope>
    <source>
        <strain evidence="5 6">PSKA54</strain>
    </source>
</reference>
<accession>A0A7W2HHY2</accession>
<name>A0A7W2HHY2_9ACTN</name>
<keyword evidence="1" id="KW-0175">Coiled coil</keyword>
<feature type="domain" description="Putative T7SS secretion signal" evidence="4">
    <location>
        <begin position="19"/>
        <end position="197"/>
    </location>
</feature>
<dbReference type="InterPro" id="IPR049082">
    <property type="entry name" value="T7SS_signal"/>
</dbReference>
<evidence type="ECO:0000256" key="3">
    <source>
        <dbReference type="SAM" id="Phobius"/>
    </source>
</evidence>
<sequence>MGMFDDPNWPGLTFNPAKGDLHTVESLAYDVKTVGDELDELREMLLSIGKTDGAWEGEAAQKFHDKIGELPKYLQQGHESMTACSKALRTWHSELETMQRQAKTLEELAVEARKRLDQKNDAVDRVNSKINQAMVRELTEQEAKALTEEANSAETAAKEAAGELERLIENGEALRKYWEEQAERAENAIREAAKNRPPDLSIWDKITDGLKGAWDGFKNFLIDNADLFSTISSALAAAAIVVNVIPVGGQVASAILGAGSVVFAGAAMAGHWMGGAPPWKVGLDALGVIPGVGGVAKGLISGVKAVRAGGKFAAGIAPGAKTMVNQITNPFSTKMINKGLGMFGKSVDPALITTGVKGFSTGFGVGNLIWGGNDGGNSEPPVQTQPAPVAPGSPEDRLMDSSEPPVQTMPYPAATGDKFHHTLAA</sequence>
<keyword evidence="3" id="KW-0472">Membrane</keyword>
<dbReference type="SUPFAM" id="SSF140453">
    <property type="entry name" value="EsxAB dimer-like"/>
    <property type="match status" value="1"/>
</dbReference>
<evidence type="ECO:0000259" key="4">
    <source>
        <dbReference type="Pfam" id="PF21725"/>
    </source>
</evidence>
<feature type="transmembrane region" description="Helical" evidence="3">
    <location>
        <begin position="251"/>
        <end position="270"/>
    </location>
</feature>
<keyword evidence="3" id="KW-0812">Transmembrane</keyword>
<proteinExistence type="predicted"/>
<protein>
    <recommendedName>
        <fullName evidence="4">Putative T7SS secretion signal domain-containing protein</fullName>
    </recommendedName>
</protein>
<evidence type="ECO:0000313" key="5">
    <source>
        <dbReference type="EMBL" id="MBA4864451.1"/>
    </source>
</evidence>
<evidence type="ECO:0000313" key="6">
    <source>
        <dbReference type="Proteomes" id="UP000586976"/>
    </source>
</evidence>
<gene>
    <name evidence="5" type="ORF">H1V43_24475</name>
</gene>
<dbReference type="Pfam" id="PF21725">
    <property type="entry name" value="T7SS_signal"/>
    <property type="match status" value="1"/>
</dbReference>
<keyword evidence="3" id="KW-1133">Transmembrane helix</keyword>
<feature type="coiled-coil region" evidence="1">
    <location>
        <begin position="88"/>
        <end position="195"/>
    </location>
</feature>
<dbReference type="EMBL" id="JACEQY010000029">
    <property type="protein sequence ID" value="MBA4864451.1"/>
    <property type="molecule type" value="Genomic_DNA"/>
</dbReference>
<keyword evidence="6" id="KW-1185">Reference proteome</keyword>
<dbReference type="InterPro" id="IPR036689">
    <property type="entry name" value="ESAT-6-like_sf"/>
</dbReference>
<organism evidence="5 6">
    <name type="scientific">Streptomyces himalayensis subsp. aureolus</name>
    <dbReference type="NCBI Taxonomy" id="2758039"/>
    <lineage>
        <taxon>Bacteria</taxon>
        <taxon>Bacillati</taxon>
        <taxon>Actinomycetota</taxon>
        <taxon>Actinomycetes</taxon>
        <taxon>Kitasatosporales</taxon>
        <taxon>Streptomycetaceae</taxon>
        <taxon>Streptomyces</taxon>
        <taxon>Streptomyces himalayensis</taxon>
    </lineage>
</organism>
<dbReference type="Gene3D" id="1.10.287.1060">
    <property type="entry name" value="ESAT-6-like"/>
    <property type="match status" value="1"/>
</dbReference>
<feature type="region of interest" description="Disordered" evidence="2">
    <location>
        <begin position="371"/>
        <end position="425"/>
    </location>
</feature>
<comment type="caution">
    <text evidence="5">The sequence shown here is derived from an EMBL/GenBank/DDBJ whole genome shotgun (WGS) entry which is preliminary data.</text>
</comment>
<dbReference type="Proteomes" id="UP000586976">
    <property type="component" value="Unassembled WGS sequence"/>
</dbReference>